<comment type="caution">
    <text evidence="1">The sequence shown here is derived from an EMBL/GenBank/DDBJ whole genome shotgun (WGS) entry which is preliminary data.</text>
</comment>
<protein>
    <submittedName>
        <fullName evidence="1">Uncharacterized protein</fullName>
    </submittedName>
</protein>
<dbReference type="Proteomes" id="UP000076858">
    <property type="component" value="Unassembled WGS sequence"/>
</dbReference>
<keyword evidence="2" id="KW-1185">Reference proteome</keyword>
<evidence type="ECO:0000313" key="2">
    <source>
        <dbReference type="Proteomes" id="UP000076858"/>
    </source>
</evidence>
<evidence type="ECO:0000313" key="1">
    <source>
        <dbReference type="EMBL" id="KZS15914.1"/>
    </source>
</evidence>
<dbReference type="EMBL" id="LRGB01000781">
    <property type="protein sequence ID" value="KZS15914.1"/>
    <property type="molecule type" value="Genomic_DNA"/>
</dbReference>
<dbReference type="AlphaFoldDB" id="A0A164Z3W9"/>
<organism evidence="1 2">
    <name type="scientific">Daphnia magna</name>
    <dbReference type="NCBI Taxonomy" id="35525"/>
    <lineage>
        <taxon>Eukaryota</taxon>
        <taxon>Metazoa</taxon>
        <taxon>Ecdysozoa</taxon>
        <taxon>Arthropoda</taxon>
        <taxon>Crustacea</taxon>
        <taxon>Branchiopoda</taxon>
        <taxon>Diplostraca</taxon>
        <taxon>Cladocera</taxon>
        <taxon>Anomopoda</taxon>
        <taxon>Daphniidae</taxon>
        <taxon>Daphnia</taxon>
    </lineage>
</organism>
<sequence length="57" mass="6656">MRKKKTKTTVFLTNSVNVFLGLGAVRRERKTMLNLVKRKPMKRGITPKRLEAESIRK</sequence>
<reference evidence="1 2" key="1">
    <citation type="submission" date="2016-03" db="EMBL/GenBank/DDBJ databases">
        <title>EvidentialGene: Evidence-directed Construction of Genes on Genomes.</title>
        <authorList>
            <person name="Gilbert D.G."/>
            <person name="Choi J.-H."/>
            <person name="Mockaitis K."/>
            <person name="Colbourne J."/>
            <person name="Pfrender M."/>
        </authorList>
    </citation>
    <scope>NUCLEOTIDE SEQUENCE [LARGE SCALE GENOMIC DNA]</scope>
    <source>
        <strain evidence="1 2">Xinb3</strain>
        <tissue evidence="1">Complete organism</tissue>
    </source>
</reference>
<proteinExistence type="predicted"/>
<name>A0A164Z3W9_9CRUS</name>
<accession>A0A164Z3W9</accession>
<gene>
    <name evidence="1" type="ORF">APZ42_018330</name>
</gene>